<comment type="caution">
    <text evidence="1">The sequence shown here is derived from an EMBL/GenBank/DDBJ whole genome shotgun (WGS) entry which is preliminary data.</text>
</comment>
<dbReference type="AlphaFoldDB" id="A0AA39M644"/>
<dbReference type="InterPro" id="IPR035810">
    <property type="entry name" value="PEBP_euk"/>
</dbReference>
<evidence type="ECO:0000313" key="2">
    <source>
        <dbReference type="Proteomes" id="UP001175271"/>
    </source>
</evidence>
<dbReference type="Proteomes" id="UP001175271">
    <property type="component" value="Unassembled WGS sequence"/>
</dbReference>
<dbReference type="Gene3D" id="3.90.280.10">
    <property type="entry name" value="PEBP-like"/>
    <property type="match status" value="1"/>
</dbReference>
<proteinExistence type="predicted"/>
<organism evidence="1 2">
    <name type="scientific">Steinernema hermaphroditum</name>
    <dbReference type="NCBI Taxonomy" id="289476"/>
    <lineage>
        <taxon>Eukaryota</taxon>
        <taxon>Metazoa</taxon>
        <taxon>Ecdysozoa</taxon>
        <taxon>Nematoda</taxon>
        <taxon>Chromadorea</taxon>
        <taxon>Rhabditida</taxon>
        <taxon>Tylenchina</taxon>
        <taxon>Panagrolaimomorpha</taxon>
        <taxon>Strongyloidoidea</taxon>
        <taxon>Steinernematidae</taxon>
        <taxon>Steinernema</taxon>
    </lineage>
</organism>
<protein>
    <recommendedName>
        <fullName evidence="3">Phosphatidylethanolamine-binding protein</fullName>
    </recommendedName>
</protein>
<dbReference type="CDD" id="cd00866">
    <property type="entry name" value="PEBP_euk"/>
    <property type="match status" value="1"/>
</dbReference>
<name>A0AA39M644_9BILA</name>
<keyword evidence="2" id="KW-1185">Reference proteome</keyword>
<reference evidence="1" key="1">
    <citation type="submission" date="2023-06" db="EMBL/GenBank/DDBJ databases">
        <title>Genomic analysis of the entomopathogenic nematode Steinernema hermaphroditum.</title>
        <authorList>
            <person name="Schwarz E.M."/>
            <person name="Heppert J.K."/>
            <person name="Baniya A."/>
            <person name="Schwartz H.T."/>
            <person name="Tan C.-H."/>
            <person name="Antoshechkin I."/>
            <person name="Sternberg P.W."/>
            <person name="Goodrich-Blair H."/>
            <person name="Dillman A.R."/>
        </authorList>
    </citation>
    <scope>NUCLEOTIDE SEQUENCE</scope>
    <source>
        <strain evidence="1">PS9179</strain>
        <tissue evidence="1">Whole animal</tissue>
    </source>
</reference>
<gene>
    <name evidence="1" type="ORF">QR680_007414</name>
</gene>
<dbReference type="SUPFAM" id="SSF49777">
    <property type="entry name" value="PEBP-like"/>
    <property type="match status" value="1"/>
</dbReference>
<accession>A0AA39M644</accession>
<evidence type="ECO:0000313" key="1">
    <source>
        <dbReference type="EMBL" id="KAK0422178.1"/>
    </source>
</evidence>
<dbReference type="InterPro" id="IPR008914">
    <property type="entry name" value="PEBP"/>
</dbReference>
<dbReference type="EMBL" id="JAUCMV010000001">
    <property type="protein sequence ID" value="KAK0422178.1"/>
    <property type="molecule type" value="Genomic_DNA"/>
</dbReference>
<dbReference type="PANTHER" id="PTHR11362:SF82">
    <property type="entry name" value="PHOSPHATIDYLETHANOLAMINE-BINDING PROTEIN 4"/>
    <property type="match status" value="1"/>
</dbReference>
<sequence>MHVAAAFVEHGVTPDVVPTAPKALAKVVFPSGVEANLGDELAPTQVQNAPTVTWEFEPDTLYTIAFTDPDAYSRENPTVGEFEHWVVANIPGNDVSKGLILSEYCGAGAPKGTGLHRYVFLVYKQSKKIENVDTKIPRYQIMRSIEKRMHWKVAKWAEEHGLSLVAGNFFQAQWDGYVPWIVNQAEP</sequence>
<evidence type="ECO:0008006" key="3">
    <source>
        <dbReference type="Google" id="ProtNLM"/>
    </source>
</evidence>
<dbReference type="Pfam" id="PF01161">
    <property type="entry name" value="PBP"/>
    <property type="match status" value="1"/>
</dbReference>
<dbReference type="InterPro" id="IPR036610">
    <property type="entry name" value="PEBP-like_sf"/>
</dbReference>
<dbReference type="PANTHER" id="PTHR11362">
    <property type="entry name" value="PHOSPHATIDYLETHANOLAMINE-BINDING PROTEIN"/>
    <property type="match status" value="1"/>
</dbReference>